<evidence type="ECO:0000256" key="6">
    <source>
        <dbReference type="ARBA" id="ARBA00022755"/>
    </source>
</evidence>
<dbReference type="PRINTS" id="PR00149">
    <property type="entry name" value="FUMRATELYASE"/>
</dbReference>
<proteinExistence type="inferred from homology"/>
<evidence type="ECO:0000256" key="2">
    <source>
        <dbReference type="ARBA" id="ARBA00004734"/>
    </source>
</evidence>
<dbReference type="PANTHER" id="PTHR43172:SF1">
    <property type="entry name" value="ADENYLOSUCCINATE LYASE"/>
    <property type="match status" value="1"/>
</dbReference>
<evidence type="ECO:0000256" key="8">
    <source>
        <dbReference type="ARBA" id="ARBA00024477"/>
    </source>
</evidence>
<comment type="similarity">
    <text evidence="3 12">Belongs to the lyase 1 family. Adenylosuccinate lyase subfamily.</text>
</comment>
<protein>
    <recommendedName>
        <fullName evidence="5 11">Adenylosuccinate lyase</fullName>
        <shortName evidence="12">ASL</shortName>
        <ecNumber evidence="4 11">4.3.2.2</ecNumber>
    </recommendedName>
    <alternativeName>
        <fullName evidence="9 12">Adenylosuccinase</fullName>
    </alternativeName>
</protein>
<evidence type="ECO:0000256" key="12">
    <source>
        <dbReference type="RuleBase" id="RU361172"/>
    </source>
</evidence>
<comment type="caution">
    <text evidence="14">The sequence shown here is derived from an EMBL/GenBank/DDBJ whole genome shotgun (WGS) entry which is preliminary data.</text>
</comment>
<dbReference type="GO" id="GO:0004018">
    <property type="term" value="F:N6-(1,2-dicarboxyethyl)AMP AMP-lyase (fumarate-forming) activity"/>
    <property type="evidence" value="ECO:0007669"/>
    <property type="project" value="UniProtKB-UniRule"/>
</dbReference>
<evidence type="ECO:0000313" key="14">
    <source>
        <dbReference type="EMBL" id="TMQ73817.1"/>
    </source>
</evidence>
<evidence type="ECO:0000256" key="5">
    <source>
        <dbReference type="ARBA" id="ARBA00017058"/>
    </source>
</evidence>
<dbReference type="Gene3D" id="1.10.275.10">
    <property type="entry name" value="Fumarase/aspartase (N-terminal domain)"/>
    <property type="match status" value="1"/>
</dbReference>
<dbReference type="CDD" id="cd01360">
    <property type="entry name" value="Adenylsuccinate_lyase_1"/>
    <property type="match status" value="1"/>
</dbReference>
<dbReference type="GO" id="GO:0070626">
    <property type="term" value="F:(S)-2-(5-amino-1-(5-phospho-D-ribosyl)imidazole-4-carboxamido) succinate lyase (fumarate-forming) activity"/>
    <property type="evidence" value="ECO:0007669"/>
    <property type="project" value="TreeGrafter"/>
</dbReference>
<comment type="catalytic activity">
    <reaction evidence="10">
        <text>N(6)-(1,2-dicarboxyethyl)-AMP = fumarate + AMP</text>
        <dbReference type="Rhea" id="RHEA:16853"/>
        <dbReference type="ChEBI" id="CHEBI:29806"/>
        <dbReference type="ChEBI" id="CHEBI:57567"/>
        <dbReference type="ChEBI" id="CHEBI:456215"/>
        <dbReference type="EC" id="4.3.2.2"/>
    </reaction>
    <physiologicalReaction direction="left-to-right" evidence="10">
        <dbReference type="Rhea" id="RHEA:16854"/>
    </physiologicalReaction>
</comment>
<dbReference type="UniPathway" id="UPA00075">
    <property type="reaction ID" value="UER00336"/>
</dbReference>
<dbReference type="InterPro" id="IPR004769">
    <property type="entry name" value="Pur_lyase"/>
</dbReference>
<reference evidence="14 15" key="1">
    <citation type="journal article" date="2019" name="Nat. Microbiol.">
        <title>Mediterranean grassland soil C-N compound turnover is dependent on rainfall and depth, and is mediated by genomically divergent microorganisms.</title>
        <authorList>
            <person name="Diamond S."/>
            <person name="Andeer P.F."/>
            <person name="Li Z."/>
            <person name="Crits-Christoph A."/>
            <person name="Burstein D."/>
            <person name="Anantharaman K."/>
            <person name="Lane K.R."/>
            <person name="Thomas B.C."/>
            <person name="Pan C."/>
            <person name="Northen T.R."/>
            <person name="Banfield J.F."/>
        </authorList>
    </citation>
    <scope>NUCLEOTIDE SEQUENCE [LARGE SCALE GENOMIC DNA]</scope>
    <source>
        <strain evidence="14">WS_11</strain>
    </source>
</reference>
<dbReference type="InterPro" id="IPR019468">
    <property type="entry name" value="AdenyloSucc_lyase_C"/>
</dbReference>
<dbReference type="AlphaFoldDB" id="A0A538UDA4"/>
<dbReference type="FunFam" id="1.20.200.10:FF:000008">
    <property type="entry name" value="Adenylosuccinate lyase"/>
    <property type="match status" value="1"/>
</dbReference>
<name>A0A538UDA4_UNCEI</name>
<evidence type="ECO:0000256" key="11">
    <source>
        <dbReference type="NCBIfam" id="TIGR00928"/>
    </source>
</evidence>
<dbReference type="InterPro" id="IPR020557">
    <property type="entry name" value="Fumarate_lyase_CS"/>
</dbReference>
<evidence type="ECO:0000256" key="10">
    <source>
        <dbReference type="ARBA" id="ARBA00049115"/>
    </source>
</evidence>
<comment type="pathway">
    <text evidence="1 12">Purine metabolism; IMP biosynthesis via de novo pathway; 5-amino-1-(5-phospho-D-ribosyl)imidazole-4-carboxamide from 5-amino-1-(5-phospho-D-ribosyl)imidazole-4-carboxylate: step 2/2.</text>
</comment>
<evidence type="ECO:0000256" key="9">
    <source>
        <dbReference type="ARBA" id="ARBA00030717"/>
    </source>
</evidence>
<dbReference type="Proteomes" id="UP000319771">
    <property type="component" value="Unassembled WGS sequence"/>
</dbReference>
<dbReference type="SUPFAM" id="SSF48557">
    <property type="entry name" value="L-aspartase-like"/>
    <property type="match status" value="1"/>
</dbReference>
<dbReference type="Pfam" id="PF10397">
    <property type="entry name" value="ADSL_C"/>
    <property type="match status" value="1"/>
</dbReference>
<dbReference type="Gene3D" id="1.20.200.10">
    <property type="entry name" value="Fumarase/aspartase (Central domain)"/>
    <property type="match status" value="1"/>
</dbReference>
<dbReference type="Pfam" id="PF00206">
    <property type="entry name" value="Lyase_1"/>
    <property type="match status" value="1"/>
</dbReference>
<dbReference type="InterPro" id="IPR008948">
    <property type="entry name" value="L-Aspartase-like"/>
</dbReference>
<evidence type="ECO:0000259" key="13">
    <source>
        <dbReference type="SMART" id="SM00998"/>
    </source>
</evidence>
<sequence length="436" mass="46886">MIARYARPAMALVWSEAARLARWLEVELAVTGARERRGQVPAGVTERLRGRIRLDPERMAALEAEVGHDVIAFLSMVAESAGDDARHLHVGLTSSDVVDSALALQLAEAGRQLEAGLARLRATVWDLAQRHRHTPMVGRTHGVHAEPITFGLKGLVWSETLGRDQARLSAALSGCAVGKCSGAVGTLAHLDPEVETDALAALGLAAEPVATQVVQRDRHAALLAALAVLGGTLEGIALEIRHLQRSEVREAEEPFRERQKGSSAMPHKRNPIRCERVCGLSRLLRGYAAVGFADQALWHERDISHSSAERVVLPDAFLVADFMLSELDQVLAGLSVHPEAMRRNLDAGGGLICSQRVLLALTAAGLARDDAYRLVQGHALAALEGGESFRLRVAADPEVRRVLSAERLAECFDLAWPLRHVDALFARATPPAAGGA</sequence>
<comment type="catalytic activity">
    <reaction evidence="8">
        <text>(2S)-2-[5-amino-1-(5-phospho-beta-D-ribosyl)imidazole-4-carboxamido]succinate = 5-amino-1-(5-phospho-beta-D-ribosyl)imidazole-4-carboxamide + fumarate</text>
        <dbReference type="Rhea" id="RHEA:23920"/>
        <dbReference type="ChEBI" id="CHEBI:29806"/>
        <dbReference type="ChEBI" id="CHEBI:58443"/>
        <dbReference type="ChEBI" id="CHEBI:58475"/>
        <dbReference type="EC" id="4.3.2.2"/>
    </reaction>
    <physiologicalReaction direction="left-to-right" evidence="8">
        <dbReference type="Rhea" id="RHEA:23921"/>
    </physiologicalReaction>
</comment>
<dbReference type="InterPro" id="IPR022761">
    <property type="entry name" value="Fumarate_lyase_N"/>
</dbReference>
<dbReference type="SMART" id="SM00998">
    <property type="entry name" value="ADSL_C"/>
    <property type="match status" value="1"/>
</dbReference>
<dbReference type="EC" id="4.3.2.2" evidence="4 11"/>
<dbReference type="GO" id="GO:0005829">
    <property type="term" value="C:cytosol"/>
    <property type="evidence" value="ECO:0007669"/>
    <property type="project" value="TreeGrafter"/>
</dbReference>
<dbReference type="EMBL" id="VBPB01000040">
    <property type="protein sequence ID" value="TMQ73817.1"/>
    <property type="molecule type" value="Genomic_DNA"/>
</dbReference>
<organism evidence="14 15">
    <name type="scientific">Eiseniibacteriota bacterium</name>
    <dbReference type="NCBI Taxonomy" id="2212470"/>
    <lineage>
        <taxon>Bacteria</taxon>
        <taxon>Candidatus Eiseniibacteriota</taxon>
    </lineage>
</organism>
<dbReference type="InterPro" id="IPR000362">
    <property type="entry name" value="Fumarate_lyase_fam"/>
</dbReference>
<gene>
    <name evidence="14" type="ORF">E6K81_02755</name>
</gene>
<dbReference type="UniPathway" id="UPA00074">
    <property type="reaction ID" value="UER00132"/>
</dbReference>
<evidence type="ECO:0000256" key="7">
    <source>
        <dbReference type="ARBA" id="ARBA00023239"/>
    </source>
</evidence>
<dbReference type="Gene3D" id="1.10.40.30">
    <property type="entry name" value="Fumarase/aspartase (C-terminal domain)"/>
    <property type="match status" value="1"/>
</dbReference>
<evidence type="ECO:0000313" key="15">
    <source>
        <dbReference type="Proteomes" id="UP000319771"/>
    </source>
</evidence>
<evidence type="ECO:0000256" key="3">
    <source>
        <dbReference type="ARBA" id="ARBA00008273"/>
    </source>
</evidence>
<dbReference type="GO" id="GO:0006189">
    <property type="term" value="P:'de novo' IMP biosynthetic process"/>
    <property type="evidence" value="ECO:0007669"/>
    <property type="project" value="UniProtKB-UniPathway"/>
</dbReference>
<dbReference type="GO" id="GO:0044208">
    <property type="term" value="P:'de novo' AMP biosynthetic process"/>
    <property type="evidence" value="ECO:0007669"/>
    <property type="project" value="UniProtKB-UniPathway"/>
</dbReference>
<dbReference type="NCBIfam" id="TIGR00928">
    <property type="entry name" value="purB"/>
    <property type="match status" value="1"/>
</dbReference>
<keyword evidence="7 12" id="KW-0456">Lyase</keyword>
<accession>A0A538UDA4</accession>
<dbReference type="InterPro" id="IPR024083">
    <property type="entry name" value="Fumarase/histidase_N"/>
</dbReference>
<comment type="pathway">
    <text evidence="2 12">Purine metabolism; AMP biosynthesis via de novo pathway; AMP from IMP: step 2/2.</text>
</comment>
<evidence type="ECO:0000256" key="1">
    <source>
        <dbReference type="ARBA" id="ARBA00004706"/>
    </source>
</evidence>
<feature type="domain" description="Adenylosuccinate lyase C-terminal" evidence="13">
    <location>
        <begin position="349"/>
        <end position="429"/>
    </location>
</feature>
<dbReference type="PRINTS" id="PR00145">
    <property type="entry name" value="ARGSUCLYASE"/>
</dbReference>
<keyword evidence="6 12" id="KW-0658">Purine biosynthesis</keyword>
<evidence type="ECO:0000256" key="4">
    <source>
        <dbReference type="ARBA" id="ARBA00012339"/>
    </source>
</evidence>
<dbReference type="PROSITE" id="PS00163">
    <property type="entry name" value="FUMARATE_LYASES"/>
    <property type="match status" value="1"/>
</dbReference>
<dbReference type="PANTHER" id="PTHR43172">
    <property type="entry name" value="ADENYLOSUCCINATE LYASE"/>
    <property type="match status" value="1"/>
</dbReference>